<keyword evidence="1" id="KW-0472">Membrane</keyword>
<accession>A0A4R3KUV8</accession>
<reference evidence="2 3" key="1">
    <citation type="submission" date="2019-03" db="EMBL/GenBank/DDBJ databases">
        <title>Genomic Encyclopedia of Type Strains, Phase IV (KMG-IV): sequencing the most valuable type-strain genomes for metagenomic binning, comparative biology and taxonomic classification.</title>
        <authorList>
            <person name="Goeker M."/>
        </authorList>
    </citation>
    <scope>NUCLEOTIDE SEQUENCE [LARGE SCALE GENOMIC DNA]</scope>
    <source>
        <strain evidence="2 3">DSM 21100</strain>
    </source>
</reference>
<dbReference type="OrthoDB" id="119681at2"/>
<evidence type="ECO:0000313" key="3">
    <source>
        <dbReference type="Proteomes" id="UP000295807"/>
    </source>
</evidence>
<keyword evidence="1" id="KW-1133">Transmembrane helix</keyword>
<sequence length="128" mass="14079">MENSMQHQVKFVFNLLKITFAVVPVVAGLDKFTNILTDWSQYLHPALLEMLPLSVAAFMIVVGIIEIAAGILVWIRPGMAGYVVAAWLTLIALNLLFSGRYLDVAVRDLVMAISAFAMAKMATLVPKE</sequence>
<evidence type="ECO:0008006" key="4">
    <source>
        <dbReference type="Google" id="ProtNLM"/>
    </source>
</evidence>
<evidence type="ECO:0000256" key="1">
    <source>
        <dbReference type="SAM" id="Phobius"/>
    </source>
</evidence>
<feature type="transmembrane region" description="Helical" evidence="1">
    <location>
        <begin position="50"/>
        <end position="73"/>
    </location>
</feature>
<organism evidence="2 3">
    <name type="scientific">Anseongella ginsenosidimutans</name>
    <dbReference type="NCBI Taxonomy" id="496056"/>
    <lineage>
        <taxon>Bacteria</taxon>
        <taxon>Pseudomonadati</taxon>
        <taxon>Bacteroidota</taxon>
        <taxon>Sphingobacteriia</taxon>
        <taxon>Sphingobacteriales</taxon>
        <taxon>Sphingobacteriaceae</taxon>
        <taxon>Anseongella</taxon>
    </lineage>
</organism>
<dbReference type="Proteomes" id="UP000295807">
    <property type="component" value="Unassembled WGS sequence"/>
</dbReference>
<keyword evidence="3" id="KW-1185">Reference proteome</keyword>
<name>A0A4R3KUV8_9SPHI</name>
<dbReference type="RefSeq" id="WP_132128309.1">
    <property type="nucleotide sequence ID" value="NZ_CP042432.1"/>
</dbReference>
<protein>
    <recommendedName>
        <fullName evidence="4">DoxX-like protein</fullName>
    </recommendedName>
</protein>
<feature type="transmembrane region" description="Helical" evidence="1">
    <location>
        <begin position="80"/>
        <end position="97"/>
    </location>
</feature>
<evidence type="ECO:0000313" key="2">
    <source>
        <dbReference type="EMBL" id="TCS89227.1"/>
    </source>
</evidence>
<gene>
    <name evidence="2" type="ORF">EDD80_102421</name>
</gene>
<proteinExistence type="predicted"/>
<keyword evidence="1" id="KW-0812">Transmembrane</keyword>
<dbReference type="EMBL" id="SMAD01000002">
    <property type="protein sequence ID" value="TCS89227.1"/>
    <property type="molecule type" value="Genomic_DNA"/>
</dbReference>
<dbReference type="AlphaFoldDB" id="A0A4R3KUV8"/>
<comment type="caution">
    <text evidence="2">The sequence shown here is derived from an EMBL/GenBank/DDBJ whole genome shotgun (WGS) entry which is preliminary data.</text>
</comment>
<feature type="transmembrane region" description="Helical" evidence="1">
    <location>
        <begin position="12"/>
        <end position="30"/>
    </location>
</feature>